<evidence type="ECO:0000313" key="2">
    <source>
        <dbReference type="Proteomes" id="UP000640485"/>
    </source>
</evidence>
<evidence type="ECO:0000313" key="1">
    <source>
        <dbReference type="EMBL" id="MBK4216301.1"/>
    </source>
</evidence>
<accession>A0A934VUX8</accession>
<proteinExistence type="predicted"/>
<dbReference type="Proteomes" id="UP000640485">
    <property type="component" value="Unassembled WGS sequence"/>
</dbReference>
<organism evidence="1 2">
    <name type="scientific">Paracoccus caeni</name>
    <dbReference type="NCBI Taxonomy" id="657651"/>
    <lineage>
        <taxon>Bacteria</taxon>
        <taxon>Pseudomonadati</taxon>
        <taxon>Pseudomonadota</taxon>
        <taxon>Alphaproteobacteria</taxon>
        <taxon>Rhodobacterales</taxon>
        <taxon>Paracoccaceae</taxon>
        <taxon>Paracoccus</taxon>
    </lineage>
</organism>
<dbReference type="RefSeq" id="WP_200686057.1">
    <property type="nucleotide sequence ID" value="NZ_JAEPRQ010000003.1"/>
</dbReference>
<dbReference type="AlphaFoldDB" id="A0A934VUX8"/>
<name>A0A934VUX8_9RHOB</name>
<gene>
    <name evidence="1" type="ORF">JJJ17_10225</name>
</gene>
<protein>
    <submittedName>
        <fullName evidence="1">Uncharacterized protein</fullName>
    </submittedName>
</protein>
<sequence>MKPAAYLLIGIVLLAFGIYRQFLAPQATAEERAQCEQVVRDTHPNDQQTAESILIHCDEPSMVAMMEARLGNTDAQRAATAIAASHHRGLAVTLINCALIGAGIGALGAGAMATRRKQA</sequence>
<reference evidence="1" key="1">
    <citation type="submission" date="2021-01" db="EMBL/GenBank/DDBJ databases">
        <title>Paracoccus amoyensis sp. nov., isolated from the surface seawater along the coast of Xiamen Island, China.</title>
        <authorList>
            <person name="Lyu L."/>
        </authorList>
    </citation>
    <scope>NUCLEOTIDE SEQUENCE</scope>
    <source>
        <strain evidence="1">MJ17</strain>
    </source>
</reference>
<keyword evidence="2" id="KW-1185">Reference proteome</keyword>
<dbReference type="EMBL" id="JAEPRQ010000003">
    <property type="protein sequence ID" value="MBK4216301.1"/>
    <property type="molecule type" value="Genomic_DNA"/>
</dbReference>
<comment type="caution">
    <text evidence="1">The sequence shown here is derived from an EMBL/GenBank/DDBJ whole genome shotgun (WGS) entry which is preliminary data.</text>
</comment>